<reference evidence="3" key="1">
    <citation type="journal article" date="2022" name="Proc. Natl. Acad. Sci. U.S.A.">
        <title>Life cycle and functional genomics of the unicellular red alga Galdieria for elucidating algal and plant evolution and industrial use.</title>
        <authorList>
            <person name="Hirooka S."/>
            <person name="Itabashi T."/>
            <person name="Ichinose T.M."/>
            <person name="Onuma R."/>
            <person name="Fujiwara T."/>
            <person name="Yamashita S."/>
            <person name="Jong L.W."/>
            <person name="Tomita R."/>
            <person name="Iwane A.H."/>
            <person name="Miyagishima S.Y."/>
        </authorList>
    </citation>
    <scope>NUCLEOTIDE SEQUENCE</scope>
    <source>
        <strain evidence="3">NBRC 102759</strain>
    </source>
</reference>
<feature type="transmembrane region" description="Helical" evidence="2">
    <location>
        <begin position="326"/>
        <end position="345"/>
    </location>
</feature>
<organism evidence="3 4">
    <name type="scientific">Galdieria partita</name>
    <dbReference type="NCBI Taxonomy" id="83374"/>
    <lineage>
        <taxon>Eukaryota</taxon>
        <taxon>Rhodophyta</taxon>
        <taxon>Bangiophyceae</taxon>
        <taxon>Galdieriales</taxon>
        <taxon>Galdieriaceae</taxon>
        <taxon>Galdieria</taxon>
    </lineage>
</organism>
<keyword evidence="2" id="KW-0812">Transmembrane</keyword>
<keyword evidence="2" id="KW-1133">Transmembrane helix</keyword>
<dbReference type="AlphaFoldDB" id="A0A9C7Q564"/>
<sequence>MWEEDSSFVCENMDVFDENRTQGNIWRVNCECLEDLEYENPLNICENPWQVESTETTPNVTSEKEFSVVREEYDFSRQAFCDSSQQSDASVFTFVPLVEQDVVDTLKESSKIRVSEYCSRSEKDPPSFEDLNSLSLPNQHSNWSDLRVGCDSLSSPNREVERSINLGEDSKSFGLLHKRIRVLEEENLQLNLQVSKYKEENSYLREALDRFHSCRSFFGTETVASVHYPESEEDSSANVQDKLKRRRISDSCKYSDRQKCRSRVSEDVERDEPKKNSDNFDGGYFQQKFDSLHLKPEYPTSSTANPVEFVSLVRDLTEPLMKTDPARAATLTMFIFALALGLFSFQCKSTMNTTTESETLEKLLWNNLQDCVTSGDHKGTFFSDMKKGYIRGSLDASSLQDAEYIMRNYLDASVGHILEETSPVITDQLPYPRDDNKLEELKDVTRAYVSTWEQVVELDKFEREEFSGI</sequence>
<evidence type="ECO:0000256" key="1">
    <source>
        <dbReference type="SAM" id="MobiDB-lite"/>
    </source>
</evidence>
<reference evidence="3" key="2">
    <citation type="submission" date="2022-01" db="EMBL/GenBank/DDBJ databases">
        <authorList>
            <person name="Hirooka S."/>
            <person name="Miyagishima S.Y."/>
        </authorList>
    </citation>
    <scope>NUCLEOTIDE SEQUENCE</scope>
    <source>
        <strain evidence="3">NBRC 102759</strain>
    </source>
</reference>
<evidence type="ECO:0000256" key="2">
    <source>
        <dbReference type="SAM" id="Phobius"/>
    </source>
</evidence>
<accession>A0A9C7Q564</accession>
<comment type="caution">
    <text evidence="3">The sequence shown here is derived from an EMBL/GenBank/DDBJ whole genome shotgun (WGS) entry which is preliminary data.</text>
</comment>
<feature type="region of interest" description="Disordered" evidence="1">
    <location>
        <begin position="263"/>
        <end position="282"/>
    </location>
</feature>
<name>A0A9C7Q564_9RHOD</name>
<proteinExistence type="predicted"/>
<protein>
    <submittedName>
        <fullName evidence="3">Uncharacterized protein</fullName>
    </submittedName>
</protein>
<dbReference type="EMBL" id="BQMJ01000075">
    <property type="protein sequence ID" value="GJQ15829.1"/>
    <property type="molecule type" value="Genomic_DNA"/>
</dbReference>
<evidence type="ECO:0000313" key="4">
    <source>
        <dbReference type="Proteomes" id="UP001061958"/>
    </source>
</evidence>
<gene>
    <name evidence="3" type="ORF">GpartN1_g7620.t1</name>
</gene>
<evidence type="ECO:0000313" key="3">
    <source>
        <dbReference type="EMBL" id="GJQ15829.1"/>
    </source>
</evidence>
<feature type="compositionally biased region" description="Basic and acidic residues" evidence="1">
    <location>
        <begin position="263"/>
        <end position="278"/>
    </location>
</feature>
<keyword evidence="4" id="KW-1185">Reference proteome</keyword>
<keyword evidence="2" id="KW-0472">Membrane</keyword>
<dbReference type="OrthoDB" id="10371497at2759"/>
<dbReference type="Proteomes" id="UP001061958">
    <property type="component" value="Unassembled WGS sequence"/>
</dbReference>